<dbReference type="OrthoDB" id="1668230at2759"/>
<accession>A0A8S1PPL5</accession>
<dbReference type="EMBL" id="CAJJDN010000083">
    <property type="protein sequence ID" value="CAD8104996.1"/>
    <property type="molecule type" value="Genomic_DNA"/>
</dbReference>
<dbReference type="GO" id="GO:0044773">
    <property type="term" value="P:mitotic DNA damage checkpoint signaling"/>
    <property type="evidence" value="ECO:0007669"/>
    <property type="project" value="TreeGrafter"/>
</dbReference>
<evidence type="ECO:0000259" key="1">
    <source>
        <dbReference type="PROSITE" id="PS50011"/>
    </source>
</evidence>
<dbReference type="GO" id="GO:0005634">
    <property type="term" value="C:nucleus"/>
    <property type="evidence" value="ECO:0007669"/>
    <property type="project" value="TreeGrafter"/>
</dbReference>
<dbReference type="FunFam" id="1.10.510.10:FF:000945">
    <property type="entry name" value="Uncharacterized protein"/>
    <property type="match status" value="1"/>
</dbReference>
<dbReference type="SMART" id="SM00220">
    <property type="entry name" value="S_TKc"/>
    <property type="match status" value="1"/>
</dbReference>
<dbReference type="PROSITE" id="PS00108">
    <property type="entry name" value="PROTEIN_KINASE_ST"/>
    <property type="match status" value="1"/>
</dbReference>
<organism evidence="2 3">
    <name type="scientific">Paramecium sonneborni</name>
    <dbReference type="NCBI Taxonomy" id="65129"/>
    <lineage>
        <taxon>Eukaryota</taxon>
        <taxon>Sar</taxon>
        <taxon>Alveolata</taxon>
        <taxon>Ciliophora</taxon>
        <taxon>Intramacronucleata</taxon>
        <taxon>Oligohymenophorea</taxon>
        <taxon>Peniculida</taxon>
        <taxon>Parameciidae</taxon>
        <taxon>Paramecium</taxon>
    </lineage>
</organism>
<dbReference type="GO" id="GO:0005737">
    <property type="term" value="C:cytoplasm"/>
    <property type="evidence" value="ECO:0007669"/>
    <property type="project" value="TreeGrafter"/>
</dbReference>
<gene>
    <name evidence="2" type="ORF">PSON_ATCC_30995.1.T0830130</name>
</gene>
<dbReference type="FunFam" id="3.30.200.20:FF:000683">
    <property type="entry name" value="Uncharacterized protein"/>
    <property type="match status" value="1"/>
</dbReference>
<evidence type="ECO:0000313" key="2">
    <source>
        <dbReference type="EMBL" id="CAD8104996.1"/>
    </source>
</evidence>
<reference evidence="2" key="1">
    <citation type="submission" date="2021-01" db="EMBL/GenBank/DDBJ databases">
        <authorList>
            <consortium name="Genoscope - CEA"/>
            <person name="William W."/>
        </authorList>
    </citation>
    <scope>NUCLEOTIDE SEQUENCE</scope>
</reference>
<dbReference type="InterPro" id="IPR000719">
    <property type="entry name" value="Prot_kinase_dom"/>
</dbReference>
<feature type="domain" description="Protein kinase" evidence="1">
    <location>
        <begin position="105"/>
        <end position="377"/>
    </location>
</feature>
<dbReference type="GO" id="GO:0005524">
    <property type="term" value="F:ATP binding"/>
    <property type="evidence" value="ECO:0007669"/>
    <property type="project" value="InterPro"/>
</dbReference>
<dbReference type="AlphaFoldDB" id="A0A8S1PPL5"/>
<dbReference type="Pfam" id="PF00069">
    <property type="entry name" value="Pkinase"/>
    <property type="match status" value="1"/>
</dbReference>
<dbReference type="GO" id="GO:0004674">
    <property type="term" value="F:protein serine/threonine kinase activity"/>
    <property type="evidence" value="ECO:0007669"/>
    <property type="project" value="TreeGrafter"/>
</dbReference>
<evidence type="ECO:0000313" key="3">
    <source>
        <dbReference type="Proteomes" id="UP000692954"/>
    </source>
</evidence>
<comment type="caution">
    <text evidence="2">The sequence shown here is derived from an EMBL/GenBank/DDBJ whole genome shotgun (WGS) entry which is preliminary data.</text>
</comment>
<dbReference type="PROSITE" id="PS50011">
    <property type="entry name" value="PROTEIN_KINASE_DOM"/>
    <property type="match status" value="1"/>
</dbReference>
<keyword evidence="3" id="KW-1185">Reference proteome</keyword>
<dbReference type="InterPro" id="IPR008271">
    <property type="entry name" value="Ser/Thr_kinase_AS"/>
</dbReference>
<protein>
    <recommendedName>
        <fullName evidence="1">Protein kinase domain-containing protein</fullName>
    </recommendedName>
</protein>
<proteinExistence type="predicted"/>
<dbReference type="Proteomes" id="UP000692954">
    <property type="component" value="Unassembled WGS sequence"/>
</dbReference>
<sequence length="469" mass="55187">MEFDQVIFCCEVIRKHLIVNKHYHLQLLQNKILIRENLEHIAKYEVVLNLKQQISWKIGENHKIKEFGIRYNNKLKWFKGISDQLEQLKQRISNKIFMTGISNFYSSHDQIGTGASCKVIMIKDYATQISYAAKCVSKEYIRKKKTSDRFDRLVNEIEILRTLKQHPNLIKLQELYEGENSYYLIFEYLEGETLHKFIKNRGHLLTEPIVRSILQQLLLGIRQCHQQNIIHRDMKLENVVLTKLNKIDNIKIIDFGLAIFNTPEIPFSICGTPGYIAPEILNYEENKYKSEKFIYTPQIDMFGIGAMLYRIMTREPLFNAEKTKELLHKNQKCLYTKRSITQYSSVLNLILQGLLEFNPKKRISADQALEILQSQSINQITQRNESTNNINQTEEFQIQTSTDVIQTPYLFPNRKIKTELAFLHSYHINEDRICQSGKSYLPSFSIRQSLDIEHDSLIEETERDQVLEL</sequence>
<dbReference type="PANTHER" id="PTHR44167:SF18">
    <property type="entry name" value="PROTEIN KINASE DOMAIN-CONTAINING PROTEIN"/>
    <property type="match status" value="1"/>
</dbReference>
<name>A0A8S1PPL5_9CILI</name>
<dbReference type="PANTHER" id="PTHR44167">
    <property type="entry name" value="OVARIAN-SPECIFIC SERINE/THREONINE-PROTEIN KINASE LOK-RELATED"/>
    <property type="match status" value="1"/>
</dbReference>